<evidence type="ECO:0000313" key="2">
    <source>
        <dbReference type="EMBL" id="KXJ88204.1"/>
    </source>
</evidence>
<organism evidence="2 3">
    <name type="scientific">Microdochium bolleyi</name>
    <dbReference type="NCBI Taxonomy" id="196109"/>
    <lineage>
        <taxon>Eukaryota</taxon>
        <taxon>Fungi</taxon>
        <taxon>Dikarya</taxon>
        <taxon>Ascomycota</taxon>
        <taxon>Pezizomycotina</taxon>
        <taxon>Sordariomycetes</taxon>
        <taxon>Xylariomycetidae</taxon>
        <taxon>Xylariales</taxon>
        <taxon>Microdochiaceae</taxon>
        <taxon>Microdochium</taxon>
    </lineage>
</organism>
<sequence length="165" mass="17192">MLKMTTEATVRSFFSSPHFAVVGASSNPAKFGHRVLAWYTARDLPVTPINPTSPAINVAGTAHATVPSLSALPDPRNTSVSIITPPRVTIEVLKEAQRLGVPAVWLQPGTWDDAVLAFARGKGKGEEGEVFGGEVIAGDVPGGRGHEGWCVLVDGDAGLKAAGKL</sequence>
<dbReference type="SMART" id="SM00881">
    <property type="entry name" value="CoA_binding"/>
    <property type="match status" value="1"/>
</dbReference>
<dbReference type="OrthoDB" id="5138418at2759"/>
<dbReference type="SUPFAM" id="SSF51735">
    <property type="entry name" value="NAD(P)-binding Rossmann-fold domains"/>
    <property type="match status" value="1"/>
</dbReference>
<dbReference type="EMBL" id="KQ964259">
    <property type="protein sequence ID" value="KXJ88204.1"/>
    <property type="molecule type" value="Genomic_DNA"/>
</dbReference>
<dbReference type="InterPro" id="IPR036291">
    <property type="entry name" value="NAD(P)-bd_dom_sf"/>
</dbReference>
<gene>
    <name evidence="2" type="ORF">Micbo1qcDRAFT_166838</name>
</gene>
<dbReference type="STRING" id="196109.A0A136IT62"/>
<dbReference type="Proteomes" id="UP000070501">
    <property type="component" value="Unassembled WGS sequence"/>
</dbReference>
<reference evidence="3" key="1">
    <citation type="submission" date="2016-02" db="EMBL/GenBank/DDBJ databases">
        <title>Draft genome sequence of Microdochium bolleyi, a fungal endophyte of beachgrass.</title>
        <authorList>
            <consortium name="DOE Joint Genome Institute"/>
            <person name="David A.S."/>
            <person name="May G."/>
            <person name="Haridas S."/>
            <person name="Lim J."/>
            <person name="Wang M."/>
            <person name="Labutti K."/>
            <person name="Lipzen A."/>
            <person name="Barry K."/>
            <person name="Grigoriev I.V."/>
        </authorList>
    </citation>
    <scope>NUCLEOTIDE SEQUENCE [LARGE SCALE GENOMIC DNA]</scope>
    <source>
        <strain evidence="3">J235TASD1</strain>
    </source>
</reference>
<proteinExistence type="predicted"/>
<feature type="domain" description="CoA-binding" evidence="1">
    <location>
        <begin position="13"/>
        <end position="110"/>
    </location>
</feature>
<evidence type="ECO:0000313" key="3">
    <source>
        <dbReference type="Proteomes" id="UP000070501"/>
    </source>
</evidence>
<protein>
    <submittedName>
        <fullName evidence="2">CoA binding domain-containing protein</fullName>
    </submittedName>
</protein>
<dbReference type="PANTHER" id="PTHR33303:SF2">
    <property type="entry name" value="COA-BINDING DOMAIN-CONTAINING PROTEIN"/>
    <property type="match status" value="1"/>
</dbReference>
<evidence type="ECO:0000259" key="1">
    <source>
        <dbReference type="SMART" id="SM00881"/>
    </source>
</evidence>
<dbReference type="InterPro" id="IPR003781">
    <property type="entry name" value="CoA-bd"/>
</dbReference>
<name>A0A136IT62_9PEZI</name>
<dbReference type="Pfam" id="PF13380">
    <property type="entry name" value="CoA_binding_2"/>
    <property type="match status" value="1"/>
</dbReference>
<dbReference type="PANTHER" id="PTHR33303">
    <property type="entry name" value="CYTOPLASMIC PROTEIN-RELATED"/>
    <property type="match status" value="1"/>
</dbReference>
<dbReference type="Gene3D" id="3.40.50.720">
    <property type="entry name" value="NAD(P)-binding Rossmann-like Domain"/>
    <property type="match status" value="1"/>
</dbReference>
<keyword evidence="3" id="KW-1185">Reference proteome</keyword>
<dbReference type="AlphaFoldDB" id="A0A136IT62"/>
<dbReference type="InParanoid" id="A0A136IT62"/>
<accession>A0A136IT62</accession>